<protein>
    <submittedName>
        <fullName evidence="2">Uncharacterized protein</fullName>
    </submittedName>
</protein>
<comment type="caution">
    <text evidence="2">The sequence shown here is derived from an EMBL/GenBank/DDBJ whole genome shotgun (WGS) entry which is preliminary data.</text>
</comment>
<dbReference type="RefSeq" id="WP_339970319.1">
    <property type="nucleotide sequence ID" value="NZ_JAWMWG010000003.1"/>
</dbReference>
<accession>A0ABU8SHL1</accession>
<evidence type="ECO:0000313" key="2">
    <source>
        <dbReference type="EMBL" id="MEJ6348814.1"/>
    </source>
</evidence>
<keyword evidence="3" id="KW-1185">Reference proteome</keyword>
<gene>
    <name evidence="2" type="ORF">R4Y45_06240</name>
</gene>
<evidence type="ECO:0000313" key="3">
    <source>
        <dbReference type="Proteomes" id="UP001377804"/>
    </source>
</evidence>
<organism evidence="2 3">
    <name type="scientific">Holzapfeliella saturejae</name>
    <dbReference type="NCBI Taxonomy" id="3082953"/>
    <lineage>
        <taxon>Bacteria</taxon>
        <taxon>Bacillati</taxon>
        <taxon>Bacillota</taxon>
        <taxon>Bacilli</taxon>
        <taxon>Lactobacillales</taxon>
        <taxon>Lactobacillaceae</taxon>
        <taxon>Holzapfeliella</taxon>
    </lineage>
</organism>
<sequence length="57" mass="6641">MLAKFKRKEEKVKTLTPHQQHSKELFEAMSRAKKSKRKAKLKNIGLVENYVGKSLEV</sequence>
<evidence type="ECO:0000256" key="1">
    <source>
        <dbReference type="SAM" id="MobiDB-lite"/>
    </source>
</evidence>
<reference evidence="2 3" key="1">
    <citation type="submission" date="2023-10" db="EMBL/GenBank/DDBJ databases">
        <title>Holzapfeliella saturejae sp. nov. isolated from Satureja montana flowers.</title>
        <authorList>
            <person name="Alcantara C."/>
            <person name="Zuniga M."/>
            <person name="Landete J.M."/>
            <person name="Monedero V."/>
        </authorList>
    </citation>
    <scope>NUCLEOTIDE SEQUENCE [LARGE SCALE GENOMIC DNA]</scope>
    <source>
        <strain evidence="2 3">He02</strain>
    </source>
</reference>
<dbReference type="EMBL" id="JAWMWG010000003">
    <property type="protein sequence ID" value="MEJ6348814.1"/>
    <property type="molecule type" value="Genomic_DNA"/>
</dbReference>
<name>A0ABU8SHL1_9LACO</name>
<proteinExistence type="predicted"/>
<feature type="region of interest" description="Disordered" evidence="1">
    <location>
        <begin position="1"/>
        <end position="24"/>
    </location>
</feature>
<dbReference type="Proteomes" id="UP001377804">
    <property type="component" value="Unassembled WGS sequence"/>
</dbReference>